<dbReference type="GO" id="GO:0006508">
    <property type="term" value="P:proteolysis"/>
    <property type="evidence" value="ECO:0007669"/>
    <property type="project" value="UniProtKB-UniRule"/>
</dbReference>
<sequence length="110" mass="12625">MHGSKQLSQHDWDSDSDVVTEKKTRLKKPRLFKVIFHNDNYTTMEFVVQILEQVFHKSPAESAQIMLRVHNHGSGVAGIYPREVAETKLETTIALARREGHPLMVTMEPE</sequence>
<evidence type="ECO:0000256" key="1">
    <source>
        <dbReference type="HAMAP-Rule" id="MF_00302"/>
    </source>
</evidence>
<evidence type="ECO:0000313" key="5">
    <source>
        <dbReference type="Proteomes" id="UP000321046"/>
    </source>
</evidence>
<dbReference type="InterPro" id="IPR003769">
    <property type="entry name" value="ClpS_core"/>
</dbReference>
<dbReference type="SUPFAM" id="SSF54736">
    <property type="entry name" value="ClpS-like"/>
    <property type="match status" value="1"/>
</dbReference>
<dbReference type="PANTHER" id="PTHR33473:SF19">
    <property type="entry name" value="ATP-DEPENDENT CLP PROTEASE ADAPTER PROTEIN CLPS"/>
    <property type="match status" value="1"/>
</dbReference>
<dbReference type="FunFam" id="3.30.1390.10:FF:000002">
    <property type="entry name" value="ATP-dependent Clp protease adapter protein ClpS"/>
    <property type="match status" value="1"/>
</dbReference>
<feature type="domain" description="Adaptor protein ClpS core" evidence="3">
    <location>
        <begin position="27"/>
        <end position="106"/>
    </location>
</feature>
<dbReference type="OrthoDB" id="9796121at2"/>
<name>A0A5C6WWV5_9DELT</name>
<comment type="function">
    <text evidence="1">Involved in the modulation of the specificity of the ClpAP-mediated ATP-dependent protein degradation.</text>
</comment>
<dbReference type="Pfam" id="PF02617">
    <property type="entry name" value="ClpS"/>
    <property type="match status" value="1"/>
</dbReference>
<keyword evidence="4" id="KW-0645">Protease</keyword>
<reference evidence="4 5" key="1">
    <citation type="submission" date="2019-08" db="EMBL/GenBank/DDBJ databases">
        <title>Bradymonadales sp. TMQ2.</title>
        <authorList>
            <person name="Liang Q."/>
        </authorList>
    </citation>
    <scope>NUCLEOTIDE SEQUENCE [LARGE SCALE GENOMIC DNA]</scope>
    <source>
        <strain evidence="4 5">TMQ2</strain>
    </source>
</reference>
<accession>A0A5C6WWV5</accession>
<evidence type="ECO:0000313" key="4">
    <source>
        <dbReference type="EMBL" id="TXD33876.1"/>
    </source>
</evidence>
<dbReference type="InterPro" id="IPR022935">
    <property type="entry name" value="ClpS"/>
</dbReference>
<feature type="region of interest" description="Disordered" evidence="2">
    <location>
        <begin position="1"/>
        <end position="21"/>
    </location>
</feature>
<feature type="compositionally biased region" description="Basic and acidic residues" evidence="2">
    <location>
        <begin position="8"/>
        <end position="21"/>
    </location>
</feature>
<organism evidence="4 5">
    <name type="scientific">Lujinxingia vulgaris</name>
    <dbReference type="NCBI Taxonomy" id="2600176"/>
    <lineage>
        <taxon>Bacteria</taxon>
        <taxon>Deltaproteobacteria</taxon>
        <taxon>Bradymonadales</taxon>
        <taxon>Lujinxingiaceae</taxon>
        <taxon>Lujinxingia</taxon>
    </lineage>
</organism>
<comment type="similarity">
    <text evidence="1">Belongs to the ClpS family.</text>
</comment>
<protein>
    <recommendedName>
        <fullName evidence="1">ATP-dependent Clp protease adapter protein ClpS</fullName>
    </recommendedName>
</protein>
<evidence type="ECO:0000256" key="2">
    <source>
        <dbReference type="SAM" id="MobiDB-lite"/>
    </source>
</evidence>
<dbReference type="Proteomes" id="UP000321046">
    <property type="component" value="Unassembled WGS sequence"/>
</dbReference>
<dbReference type="GO" id="GO:0008233">
    <property type="term" value="F:peptidase activity"/>
    <property type="evidence" value="ECO:0007669"/>
    <property type="project" value="UniProtKB-KW"/>
</dbReference>
<dbReference type="RefSeq" id="WP_146975755.1">
    <property type="nucleotide sequence ID" value="NZ_VOSL01000059.1"/>
</dbReference>
<dbReference type="PANTHER" id="PTHR33473">
    <property type="entry name" value="ATP-DEPENDENT CLP PROTEASE ADAPTER PROTEIN CLPS1, CHLOROPLASTIC"/>
    <property type="match status" value="1"/>
</dbReference>
<gene>
    <name evidence="1" type="primary">clpS</name>
    <name evidence="4" type="ORF">FRC96_15540</name>
</gene>
<proteinExistence type="inferred from homology"/>
<dbReference type="InterPro" id="IPR014719">
    <property type="entry name" value="Ribosomal_bL12_C/ClpS-like"/>
</dbReference>
<dbReference type="Gene3D" id="3.30.1390.10">
    <property type="match status" value="1"/>
</dbReference>
<dbReference type="AlphaFoldDB" id="A0A5C6WWV5"/>
<comment type="subunit">
    <text evidence="1">Binds to the N-terminal domain of the chaperone ClpA.</text>
</comment>
<evidence type="ECO:0000259" key="3">
    <source>
        <dbReference type="Pfam" id="PF02617"/>
    </source>
</evidence>
<dbReference type="HAMAP" id="MF_00302">
    <property type="entry name" value="ClpS"/>
    <property type="match status" value="1"/>
</dbReference>
<dbReference type="EMBL" id="VOSL01000059">
    <property type="protein sequence ID" value="TXD33876.1"/>
    <property type="molecule type" value="Genomic_DNA"/>
</dbReference>
<comment type="caution">
    <text evidence="4">The sequence shown here is derived from an EMBL/GenBank/DDBJ whole genome shotgun (WGS) entry which is preliminary data.</text>
</comment>
<dbReference type="GO" id="GO:0030163">
    <property type="term" value="P:protein catabolic process"/>
    <property type="evidence" value="ECO:0007669"/>
    <property type="project" value="InterPro"/>
</dbReference>
<keyword evidence="4" id="KW-0378">Hydrolase</keyword>